<proteinExistence type="predicted"/>
<feature type="region of interest" description="Disordered" evidence="1">
    <location>
        <begin position="573"/>
        <end position="631"/>
    </location>
</feature>
<evidence type="ECO:0000256" key="1">
    <source>
        <dbReference type="SAM" id="MobiDB-lite"/>
    </source>
</evidence>
<organism evidence="2 3">
    <name type="scientific">Sphaerisporangium melleum</name>
    <dbReference type="NCBI Taxonomy" id="321316"/>
    <lineage>
        <taxon>Bacteria</taxon>
        <taxon>Bacillati</taxon>
        <taxon>Actinomycetota</taxon>
        <taxon>Actinomycetes</taxon>
        <taxon>Streptosporangiales</taxon>
        <taxon>Streptosporangiaceae</taxon>
        <taxon>Sphaerisporangium</taxon>
    </lineage>
</organism>
<evidence type="ECO:0000313" key="3">
    <source>
        <dbReference type="Proteomes" id="UP000645217"/>
    </source>
</evidence>
<keyword evidence="3" id="KW-1185">Reference proteome</keyword>
<feature type="compositionally biased region" description="Gly residues" evidence="1">
    <location>
        <begin position="595"/>
        <end position="612"/>
    </location>
</feature>
<dbReference type="SUPFAM" id="SSF52540">
    <property type="entry name" value="P-loop containing nucleoside triphosphate hydrolases"/>
    <property type="match status" value="1"/>
</dbReference>
<protein>
    <submittedName>
        <fullName evidence="2">ABC transporter</fullName>
    </submittedName>
</protein>
<evidence type="ECO:0000313" key="2">
    <source>
        <dbReference type="EMBL" id="GGK96884.1"/>
    </source>
</evidence>
<comment type="caution">
    <text evidence="2">The sequence shown here is derived from an EMBL/GenBank/DDBJ whole genome shotgun (WGS) entry which is preliminary data.</text>
</comment>
<dbReference type="Gene3D" id="3.40.50.300">
    <property type="entry name" value="P-loop containing nucleotide triphosphate hydrolases"/>
    <property type="match status" value="1"/>
</dbReference>
<accession>A0A917VLB9</accession>
<gene>
    <name evidence="2" type="ORF">GCM10007964_43870</name>
</gene>
<sequence length="631" mass="65846">MTGRMAGNNELLKALEALRRLLDHDLFPLAIGDVASHRRALKELRGQLDDYLLPRVAAMDAPLLAVVGGSTGAGKSTLVNSLACADVTEPGVLRPTTLAPTLVASPADEAWFTRQNVLPGLARTTGRGRGEPGTLRVVTAGTLPAGLALLDAPDIDSVVTANREIAAQLLAAADLWLFVTTAARYADEVPWGFLRSARERSTALAVVLDRVPAEAMEPVTAHLTRLLAENGLAGTPLFSVPEVALPEENARLPEEAVRAVRGWLAEIAADAQARAEVVRRTLSGALDSVTTRVPALADAADRQRAGLADLRLSVESAYGAAMASFDDGIRDGSLLRGEVLTRWQDFIGTGDLMRSLESRIGWLRERIVAAFTGAAPPDARLRSALETGVESLIRSAADAAAERALEAWSGMPAGRDVIERAGAVAAGRLGRASATLPDRSAAAVRAWQAYVLELVAKEGAERRTTARLASFSLNGLGLLLMLMVFASTGGLTGLEVGIAGGTSVLSQKLLEAVFGDQAVRALTQAAREDLRRRVGELLDEEAVRFTALLDGLGPPEPISADLRRAAQAVHDHRSEITSTPQDAATPGTAEAAMTGGKGTDGPAGAGGIGSGAAGTVEGNGLVLRSQPLDLP</sequence>
<reference evidence="2" key="2">
    <citation type="submission" date="2020-09" db="EMBL/GenBank/DDBJ databases">
        <authorList>
            <person name="Sun Q."/>
            <person name="Ohkuma M."/>
        </authorList>
    </citation>
    <scope>NUCLEOTIDE SEQUENCE</scope>
    <source>
        <strain evidence="2">JCM 13064</strain>
    </source>
</reference>
<dbReference type="InterPro" id="IPR027417">
    <property type="entry name" value="P-loop_NTPase"/>
</dbReference>
<name>A0A917VLB9_9ACTN</name>
<dbReference type="Proteomes" id="UP000645217">
    <property type="component" value="Unassembled WGS sequence"/>
</dbReference>
<dbReference type="EMBL" id="BMNT01000024">
    <property type="protein sequence ID" value="GGK96884.1"/>
    <property type="molecule type" value="Genomic_DNA"/>
</dbReference>
<dbReference type="AlphaFoldDB" id="A0A917VLB9"/>
<reference evidence="2" key="1">
    <citation type="journal article" date="2014" name="Int. J. Syst. Evol. Microbiol.">
        <title>Complete genome sequence of Corynebacterium casei LMG S-19264T (=DSM 44701T), isolated from a smear-ripened cheese.</title>
        <authorList>
            <consortium name="US DOE Joint Genome Institute (JGI-PGF)"/>
            <person name="Walter F."/>
            <person name="Albersmeier A."/>
            <person name="Kalinowski J."/>
            <person name="Ruckert C."/>
        </authorList>
    </citation>
    <scope>NUCLEOTIDE SEQUENCE</scope>
    <source>
        <strain evidence="2">JCM 13064</strain>
    </source>
</reference>